<feature type="signal peptide" evidence="3">
    <location>
        <begin position="1"/>
        <end position="19"/>
    </location>
</feature>
<accession>T0Q4I9</accession>
<dbReference type="PANTHER" id="PTHR12411">
    <property type="entry name" value="CYSTEINE PROTEASE FAMILY C1-RELATED"/>
    <property type="match status" value="1"/>
</dbReference>
<feature type="domain" description="Peptidase C1A papain C-terminal" evidence="4">
    <location>
        <begin position="124"/>
        <end position="348"/>
    </location>
</feature>
<dbReference type="EMBL" id="JH767183">
    <property type="protein sequence ID" value="EQC29491.1"/>
    <property type="molecule type" value="Genomic_DNA"/>
</dbReference>
<dbReference type="AlphaFoldDB" id="T0Q4I9"/>
<dbReference type="Gene3D" id="3.90.70.10">
    <property type="entry name" value="Cysteine proteinases"/>
    <property type="match status" value="1"/>
</dbReference>
<dbReference type="GO" id="GO:0006508">
    <property type="term" value="P:proteolysis"/>
    <property type="evidence" value="ECO:0007669"/>
    <property type="project" value="InterPro"/>
</dbReference>
<dbReference type="eggNOG" id="KOG1543">
    <property type="taxonomic scope" value="Eukaryota"/>
</dbReference>
<keyword evidence="2" id="KW-0865">Zymogen</keyword>
<dbReference type="SUPFAM" id="SSF54001">
    <property type="entry name" value="Cysteine proteinases"/>
    <property type="match status" value="1"/>
</dbReference>
<protein>
    <recommendedName>
        <fullName evidence="4">Peptidase C1A papain C-terminal domain-containing protein</fullName>
    </recommendedName>
</protein>
<dbReference type="InterPro" id="IPR013128">
    <property type="entry name" value="Peptidase_C1A"/>
</dbReference>
<evidence type="ECO:0000313" key="5">
    <source>
        <dbReference type="EMBL" id="EQC29491.1"/>
    </source>
</evidence>
<reference evidence="5 6" key="1">
    <citation type="submission" date="2012-04" db="EMBL/GenBank/DDBJ databases">
        <title>The Genome Sequence of Saprolegnia declina VS20.</title>
        <authorList>
            <consortium name="The Broad Institute Genome Sequencing Platform"/>
            <person name="Russ C."/>
            <person name="Nusbaum C."/>
            <person name="Tyler B."/>
            <person name="van West P."/>
            <person name="Dieguez-Uribeondo J."/>
            <person name="de Bruijn I."/>
            <person name="Tripathy S."/>
            <person name="Jiang R."/>
            <person name="Young S.K."/>
            <person name="Zeng Q."/>
            <person name="Gargeya S."/>
            <person name="Fitzgerald M."/>
            <person name="Haas B."/>
            <person name="Abouelleil A."/>
            <person name="Alvarado L."/>
            <person name="Arachchi H.M."/>
            <person name="Berlin A."/>
            <person name="Chapman S.B."/>
            <person name="Goldberg J."/>
            <person name="Griggs A."/>
            <person name="Gujja S."/>
            <person name="Hansen M."/>
            <person name="Howarth C."/>
            <person name="Imamovic A."/>
            <person name="Larimer J."/>
            <person name="McCowen C."/>
            <person name="Montmayeur A."/>
            <person name="Murphy C."/>
            <person name="Neiman D."/>
            <person name="Pearson M."/>
            <person name="Priest M."/>
            <person name="Roberts A."/>
            <person name="Saif S."/>
            <person name="Shea T."/>
            <person name="Sisk P."/>
            <person name="Sykes S."/>
            <person name="Wortman J."/>
            <person name="Nusbaum C."/>
            <person name="Birren B."/>
        </authorList>
    </citation>
    <scope>NUCLEOTIDE SEQUENCE [LARGE SCALE GENOMIC DNA]</scope>
    <source>
        <strain evidence="5 6">VS20</strain>
    </source>
</reference>
<sequence length="354" mass="38408">MRFWLWFFALLLVSRVAAALNISADERHELSRDLALWQKKFGDDDHVRAAMKMVRGTLTTDDLLGRLKATKDKLPALRAANPHATFSHLTKFALLTRGELARFTSGPRMQAPSGLPYDGSGSVATDTIDWVPSMCVYPVQDQGSCFSLWAMAAIQVAASAHCLATSPKRLLDISIQEVVSCANPGGPDGCHGGDAYAALKWILMQQSALCSGVKIPYTARVSGYAPTCSDNSQCAGTISFDVNEVAEKSGEALLEKQVRVQPVLVTVSASSDTWFLYTGGILTSCPQTRWALPYPMIVIGFGTENGVGFWKVRNAWGTIWGEQGDMRLLRGIGGRGTCNIAAHFMYPVIPSRNA</sequence>
<dbReference type="InterPro" id="IPR039417">
    <property type="entry name" value="Peptidase_C1A_papain-like"/>
</dbReference>
<dbReference type="Pfam" id="PF00112">
    <property type="entry name" value="Peptidase_C1"/>
    <property type="match status" value="1"/>
</dbReference>
<dbReference type="Proteomes" id="UP000030762">
    <property type="component" value="Unassembled WGS sequence"/>
</dbReference>
<dbReference type="InParanoid" id="T0Q4I9"/>
<dbReference type="OrthoDB" id="190265at2759"/>
<dbReference type="CDD" id="cd02248">
    <property type="entry name" value="Peptidase_C1A"/>
    <property type="match status" value="1"/>
</dbReference>
<proteinExistence type="inferred from homology"/>
<dbReference type="RefSeq" id="XP_008617043.1">
    <property type="nucleotide sequence ID" value="XM_008618821.1"/>
</dbReference>
<organism evidence="5 6">
    <name type="scientific">Saprolegnia diclina (strain VS20)</name>
    <dbReference type="NCBI Taxonomy" id="1156394"/>
    <lineage>
        <taxon>Eukaryota</taxon>
        <taxon>Sar</taxon>
        <taxon>Stramenopiles</taxon>
        <taxon>Oomycota</taxon>
        <taxon>Saprolegniomycetes</taxon>
        <taxon>Saprolegniales</taxon>
        <taxon>Saprolegniaceae</taxon>
        <taxon>Saprolegnia</taxon>
    </lineage>
</organism>
<dbReference type="VEuPathDB" id="FungiDB:SDRG_12739"/>
<dbReference type="SMART" id="SM00645">
    <property type="entry name" value="Pept_C1"/>
    <property type="match status" value="1"/>
</dbReference>
<evidence type="ECO:0000259" key="4">
    <source>
        <dbReference type="SMART" id="SM00645"/>
    </source>
</evidence>
<dbReference type="GO" id="GO:0008234">
    <property type="term" value="F:cysteine-type peptidase activity"/>
    <property type="evidence" value="ECO:0007669"/>
    <property type="project" value="InterPro"/>
</dbReference>
<keyword evidence="6" id="KW-1185">Reference proteome</keyword>
<dbReference type="OMA" id="WLASKCV"/>
<gene>
    <name evidence="5" type="ORF">SDRG_12739</name>
</gene>
<feature type="chain" id="PRO_5018707119" description="Peptidase C1A papain C-terminal domain-containing protein" evidence="3">
    <location>
        <begin position="20"/>
        <end position="354"/>
    </location>
</feature>
<dbReference type="InterPro" id="IPR038765">
    <property type="entry name" value="Papain-like_cys_pep_sf"/>
</dbReference>
<evidence type="ECO:0000256" key="2">
    <source>
        <dbReference type="ARBA" id="ARBA00023145"/>
    </source>
</evidence>
<evidence type="ECO:0000256" key="3">
    <source>
        <dbReference type="SAM" id="SignalP"/>
    </source>
</evidence>
<keyword evidence="3" id="KW-0732">Signal</keyword>
<dbReference type="InterPro" id="IPR000668">
    <property type="entry name" value="Peptidase_C1A_C"/>
</dbReference>
<evidence type="ECO:0000256" key="1">
    <source>
        <dbReference type="ARBA" id="ARBA00008455"/>
    </source>
</evidence>
<comment type="similarity">
    <text evidence="1">Belongs to the peptidase C1 family.</text>
</comment>
<evidence type="ECO:0000313" key="6">
    <source>
        <dbReference type="Proteomes" id="UP000030762"/>
    </source>
</evidence>
<dbReference type="GeneID" id="19953466"/>
<name>T0Q4I9_SAPDV</name>
<dbReference type="STRING" id="1156394.T0Q4I9"/>